<evidence type="ECO:0000313" key="2">
    <source>
        <dbReference type="EMBL" id="MEQ2434281.1"/>
    </source>
</evidence>
<dbReference type="Pfam" id="PF17829">
    <property type="entry name" value="GH115_C"/>
    <property type="match status" value="1"/>
</dbReference>
<accession>A0ABV1DWT7</accession>
<dbReference type="Gene3D" id="2.60.120.1620">
    <property type="match status" value="1"/>
</dbReference>
<evidence type="ECO:0000259" key="1">
    <source>
        <dbReference type="Pfam" id="PF17829"/>
    </source>
</evidence>
<comment type="caution">
    <text evidence="2">The sequence shown here is derived from an EMBL/GenBank/DDBJ whole genome shotgun (WGS) entry which is preliminary data.</text>
</comment>
<protein>
    <recommendedName>
        <fullName evidence="1">Gylcosyl hydrolase 115 C-terminal domain-containing protein</fullName>
    </recommendedName>
</protein>
<evidence type="ECO:0000313" key="3">
    <source>
        <dbReference type="Proteomes" id="UP001457898"/>
    </source>
</evidence>
<keyword evidence="3" id="KW-1185">Reference proteome</keyword>
<gene>
    <name evidence="2" type="ORF">WMO65_25120</name>
</gene>
<organism evidence="2 3">
    <name type="scientific">Blautia caccae</name>
    <dbReference type="NCBI Taxonomy" id="3133175"/>
    <lineage>
        <taxon>Bacteria</taxon>
        <taxon>Bacillati</taxon>
        <taxon>Bacillota</taxon>
        <taxon>Clostridia</taxon>
        <taxon>Lachnospirales</taxon>
        <taxon>Lachnospiraceae</taxon>
        <taxon>Blautia</taxon>
    </lineage>
</organism>
<dbReference type="EMBL" id="JBBMFP010000039">
    <property type="protein sequence ID" value="MEQ2434281.1"/>
    <property type="molecule type" value="Genomic_DNA"/>
</dbReference>
<proteinExistence type="predicted"/>
<dbReference type="RefSeq" id="WP_115625145.1">
    <property type="nucleotide sequence ID" value="NZ_JBBMFP010000039.1"/>
</dbReference>
<dbReference type="Proteomes" id="UP001457898">
    <property type="component" value="Unassembled WGS sequence"/>
</dbReference>
<reference evidence="2 3" key="1">
    <citation type="submission" date="2024-03" db="EMBL/GenBank/DDBJ databases">
        <title>Human intestinal bacterial collection.</title>
        <authorList>
            <person name="Pauvert C."/>
            <person name="Hitch T.C.A."/>
            <person name="Clavel T."/>
        </authorList>
    </citation>
    <scope>NUCLEOTIDE SEQUENCE [LARGE SCALE GENOMIC DNA]</scope>
    <source>
        <strain evidence="2 3">CLA-SR-H028</strain>
    </source>
</reference>
<feature type="domain" description="Gylcosyl hydrolase 115 C-terminal" evidence="1">
    <location>
        <begin position="9"/>
        <end position="133"/>
    </location>
</feature>
<dbReference type="InterPro" id="IPR041437">
    <property type="entry name" value="GH115_C"/>
</dbReference>
<sequence length="137" mass="15418">MNADGDWCEDNPVVSYYLMAEEEAVYTAEIWTSPSNPDVPGDHLSLAVRNATTGELWKKADTVPENYRAGNPDDDFWAAGVIEQVHKTCVPIYLHKGFNEVQIELLSKIPAVEKIIFYREGTTPRISCMGPAESWKR</sequence>
<name>A0ABV1DWT7_9FIRM</name>